<comment type="caution">
    <text evidence="2">The sequence shown here is derived from an EMBL/GenBank/DDBJ whole genome shotgun (WGS) entry which is preliminary data.</text>
</comment>
<gene>
    <name evidence="2" type="ORF">Tci_006282</name>
</gene>
<name>A0A6L2JF49_TANCI</name>
<reference evidence="2" key="1">
    <citation type="journal article" date="2019" name="Sci. Rep.">
        <title>Draft genome of Tanacetum cinerariifolium, the natural source of mosquito coil.</title>
        <authorList>
            <person name="Yamashiro T."/>
            <person name="Shiraishi A."/>
            <person name="Satake H."/>
            <person name="Nakayama K."/>
        </authorList>
    </citation>
    <scope>NUCLEOTIDE SEQUENCE</scope>
</reference>
<accession>A0A6L2JF49</accession>
<sequence length="257" mass="28649">MRKAYGSEPSVDLLRSFLNLVHAGDWLTLSSRGGADVPKALTKPLLIEMDFRSFMVQGVDGEFNFLPKGEVGKRSKVAQKRKVIVGSHREDPHQKTQKVPAQASKVAGDTSTPLDVDSDPDIHVSIVGSYFKRRSGSTMSRLFLPFMLKSEASNLKGRDSRLLKSSFYNRLVKASIIYGRCATFEEIAELKRPFVLEEKPGYRPSSNKEYDRAGNDLADASYPFLAELTVDPYASVEQLLSKKPQSLRSKLLFLKAS</sequence>
<evidence type="ECO:0000256" key="1">
    <source>
        <dbReference type="SAM" id="MobiDB-lite"/>
    </source>
</evidence>
<protein>
    <submittedName>
        <fullName evidence="2">Uncharacterized protein</fullName>
    </submittedName>
</protein>
<dbReference type="EMBL" id="BKCJ010000561">
    <property type="protein sequence ID" value="GEU34304.1"/>
    <property type="molecule type" value="Genomic_DNA"/>
</dbReference>
<feature type="region of interest" description="Disordered" evidence="1">
    <location>
        <begin position="85"/>
        <end position="114"/>
    </location>
</feature>
<evidence type="ECO:0000313" key="2">
    <source>
        <dbReference type="EMBL" id="GEU34304.1"/>
    </source>
</evidence>
<proteinExistence type="predicted"/>
<organism evidence="2">
    <name type="scientific">Tanacetum cinerariifolium</name>
    <name type="common">Dalmatian daisy</name>
    <name type="synonym">Chrysanthemum cinerariifolium</name>
    <dbReference type="NCBI Taxonomy" id="118510"/>
    <lineage>
        <taxon>Eukaryota</taxon>
        <taxon>Viridiplantae</taxon>
        <taxon>Streptophyta</taxon>
        <taxon>Embryophyta</taxon>
        <taxon>Tracheophyta</taxon>
        <taxon>Spermatophyta</taxon>
        <taxon>Magnoliopsida</taxon>
        <taxon>eudicotyledons</taxon>
        <taxon>Gunneridae</taxon>
        <taxon>Pentapetalae</taxon>
        <taxon>asterids</taxon>
        <taxon>campanulids</taxon>
        <taxon>Asterales</taxon>
        <taxon>Asteraceae</taxon>
        <taxon>Asteroideae</taxon>
        <taxon>Anthemideae</taxon>
        <taxon>Anthemidinae</taxon>
        <taxon>Tanacetum</taxon>
    </lineage>
</organism>
<dbReference type="AlphaFoldDB" id="A0A6L2JF49"/>